<reference evidence="2 4" key="1">
    <citation type="submission" date="2017-05" db="EMBL/GenBank/DDBJ databases">
        <title>Whole genome sequencing of Proteus mirabilis AR_0155.</title>
        <authorList>
            <person name="Conlan S."/>
            <person name="Thomas P.J."/>
            <person name="Mullikin J."/>
            <person name="Frank K.M."/>
            <person name="Segre J.A."/>
        </authorList>
    </citation>
    <scope>NUCLEOTIDE SEQUENCE [LARGE SCALE GENOMIC DNA]</scope>
    <source>
        <strain evidence="2 4">AR_0155</strain>
    </source>
</reference>
<name>A0A1Z1SQC8_PROMI</name>
<keyword evidence="1" id="KW-0812">Transmembrane</keyword>
<keyword evidence="1" id="KW-1133">Transmembrane helix</keyword>
<feature type="transmembrane region" description="Helical" evidence="1">
    <location>
        <begin position="38"/>
        <end position="59"/>
    </location>
</feature>
<dbReference type="EMBL" id="UAUE01000027">
    <property type="protein sequence ID" value="SPZ01282.1"/>
    <property type="molecule type" value="Genomic_DNA"/>
</dbReference>
<evidence type="ECO:0000313" key="4">
    <source>
        <dbReference type="Proteomes" id="UP000195540"/>
    </source>
</evidence>
<gene>
    <name evidence="2" type="ORF">AM402_03130</name>
    <name evidence="3" type="ORF">NCTC10975_03926</name>
</gene>
<dbReference type="RefSeq" id="WP_049256506.1">
    <property type="nucleotide sequence ID" value="NZ_CAXOHV010000003.1"/>
</dbReference>
<sequence length="336" mass="40271">MLPNYHYYMQAHHYTMLTPIYIASIVLSLCFINNYNELSFWLLFMGNFAIFIVILLSAVMNERIYWRYCLFSEKFYLKNNNKSDIKRTIISRYFTVFSLSYIIGVIIIFLVTSYLIEIVFDSQIYIIIFLGFFLSPLMIWFFMYFLIKFYVSCSIHYLNNFSLYSREKKKFNISYLIVNEVFLSLLVNFPIVFPLQNSATFSLEQGYLNIEFIVALIILLYSVLFVMLFLSKASKINYLMGMIICYSFEEDFAEVKKRGLFCRVLWFLILIPLGTLLLCLLFYLLNIKENFFLIYSVSLSLVIYLYFIERRNKLYQEFILAFDMILRLKALKNFKE</sequence>
<feature type="transmembrane region" description="Helical" evidence="1">
    <location>
        <begin position="93"/>
        <end position="116"/>
    </location>
</feature>
<feature type="transmembrane region" description="Helical" evidence="1">
    <location>
        <begin position="12"/>
        <end position="32"/>
    </location>
</feature>
<accession>A0A1Z1SQC8</accession>
<dbReference type="Proteomes" id="UP000195540">
    <property type="component" value="Chromosome"/>
</dbReference>
<reference evidence="3 5" key="2">
    <citation type="submission" date="2018-06" db="EMBL/GenBank/DDBJ databases">
        <authorList>
            <consortium name="Pathogen Informatics"/>
            <person name="Doyle S."/>
        </authorList>
    </citation>
    <scope>NUCLEOTIDE SEQUENCE [LARGE SCALE GENOMIC DNA]</scope>
    <source>
        <strain evidence="3 5">NCTC10975</strain>
    </source>
</reference>
<proteinExistence type="predicted"/>
<feature type="transmembrane region" description="Helical" evidence="1">
    <location>
        <begin position="172"/>
        <end position="192"/>
    </location>
</feature>
<protein>
    <submittedName>
        <fullName evidence="3">Uncharacterized protein</fullName>
    </submittedName>
</protein>
<dbReference type="STRING" id="584.AOUC001_00980"/>
<evidence type="ECO:0000313" key="5">
    <source>
        <dbReference type="Proteomes" id="UP000251485"/>
    </source>
</evidence>
<dbReference type="Proteomes" id="UP000251485">
    <property type="component" value="Unassembled WGS sequence"/>
</dbReference>
<feature type="transmembrane region" description="Helical" evidence="1">
    <location>
        <begin position="291"/>
        <end position="308"/>
    </location>
</feature>
<dbReference type="EMBL" id="CP021694">
    <property type="protein sequence ID" value="ARX33177.1"/>
    <property type="molecule type" value="Genomic_DNA"/>
</dbReference>
<evidence type="ECO:0000313" key="2">
    <source>
        <dbReference type="EMBL" id="ARX33177.1"/>
    </source>
</evidence>
<keyword evidence="1" id="KW-0472">Membrane</keyword>
<feature type="transmembrane region" description="Helical" evidence="1">
    <location>
        <begin position="264"/>
        <end position="285"/>
    </location>
</feature>
<feature type="transmembrane region" description="Helical" evidence="1">
    <location>
        <begin position="122"/>
        <end position="151"/>
    </location>
</feature>
<evidence type="ECO:0000313" key="3">
    <source>
        <dbReference type="EMBL" id="SPZ01282.1"/>
    </source>
</evidence>
<organism evidence="3 5">
    <name type="scientific">Proteus mirabilis</name>
    <dbReference type="NCBI Taxonomy" id="584"/>
    <lineage>
        <taxon>Bacteria</taxon>
        <taxon>Pseudomonadati</taxon>
        <taxon>Pseudomonadota</taxon>
        <taxon>Gammaproteobacteria</taxon>
        <taxon>Enterobacterales</taxon>
        <taxon>Morganellaceae</taxon>
        <taxon>Proteus</taxon>
    </lineage>
</organism>
<dbReference type="AlphaFoldDB" id="A0A1Z1SQC8"/>
<evidence type="ECO:0000256" key="1">
    <source>
        <dbReference type="SAM" id="Phobius"/>
    </source>
</evidence>
<feature type="transmembrane region" description="Helical" evidence="1">
    <location>
        <begin position="212"/>
        <end position="230"/>
    </location>
</feature>